<dbReference type="PROSITE" id="PS50837">
    <property type="entry name" value="NACHT"/>
    <property type="match status" value="1"/>
</dbReference>
<keyword evidence="6" id="KW-1185">Reference proteome</keyword>
<dbReference type="Pfam" id="PF24883">
    <property type="entry name" value="NPHP3_N"/>
    <property type="match status" value="1"/>
</dbReference>
<dbReference type="OrthoDB" id="674604at2759"/>
<dbReference type="Proteomes" id="UP000258309">
    <property type="component" value="Unassembled WGS sequence"/>
</dbReference>
<dbReference type="InterPro" id="IPR056884">
    <property type="entry name" value="NPHP3-like_N"/>
</dbReference>
<proteinExistence type="predicted"/>
<feature type="coiled-coil region" evidence="2">
    <location>
        <begin position="518"/>
        <end position="545"/>
    </location>
</feature>
<keyword evidence="1" id="KW-0677">Repeat</keyword>
<evidence type="ECO:0000256" key="3">
    <source>
        <dbReference type="SAM" id="SignalP"/>
    </source>
</evidence>
<dbReference type="PANTHER" id="PTHR10039:SF16">
    <property type="entry name" value="GPI INOSITOL-DEACYLASE"/>
    <property type="match status" value="1"/>
</dbReference>
<dbReference type="InterPro" id="IPR031352">
    <property type="entry name" value="SesA"/>
</dbReference>
<dbReference type="InterPro" id="IPR027417">
    <property type="entry name" value="P-loop_NTPase"/>
</dbReference>
<feature type="signal peptide" evidence="3">
    <location>
        <begin position="1"/>
        <end position="22"/>
    </location>
</feature>
<evidence type="ECO:0000256" key="2">
    <source>
        <dbReference type="SAM" id="Coils"/>
    </source>
</evidence>
<reference evidence="5 6" key="1">
    <citation type="submission" date="2018-05" db="EMBL/GenBank/DDBJ databases">
        <title>Draft genome sequence of Scytalidium lignicola DSM 105466, a ubiquitous saprotrophic fungus.</title>
        <authorList>
            <person name="Buettner E."/>
            <person name="Gebauer A.M."/>
            <person name="Hofrichter M."/>
            <person name="Liers C."/>
            <person name="Kellner H."/>
        </authorList>
    </citation>
    <scope>NUCLEOTIDE SEQUENCE [LARGE SCALE GENOMIC DNA]</scope>
    <source>
        <strain evidence="5 6">DSM 105466</strain>
    </source>
</reference>
<name>A0A3E2H6L2_SCYLI</name>
<accession>A0A3E2H6L2</accession>
<keyword evidence="3" id="KW-0732">Signal</keyword>
<evidence type="ECO:0000256" key="1">
    <source>
        <dbReference type="ARBA" id="ARBA00022737"/>
    </source>
</evidence>
<feature type="chain" id="PRO_5017837108" description="NACHT domain-containing protein" evidence="3">
    <location>
        <begin position="23"/>
        <end position="702"/>
    </location>
</feature>
<evidence type="ECO:0000313" key="6">
    <source>
        <dbReference type="Proteomes" id="UP000258309"/>
    </source>
</evidence>
<dbReference type="PANTHER" id="PTHR10039">
    <property type="entry name" value="AMELOGENIN"/>
    <property type="match status" value="1"/>
</dbReference>
<comment type="caution">
    <text evidence="5">The sequence shown here is derived from an EMBL/GenBank/DDBJ whole genome shotgun (WGS) entry which is preliminary data.</text>
</comment>
<sequence length="702" mass="80389">MSGAEAGLVFGLISSVISIIEATINTYDIVKNENGQPEAFRRIAARLPLVRNILRTAEATTTLDEARKTLEPILKDCTSKATALQKIFEDCIRNGDDKWRDRCKKVLDTLRNEDRVEFLMEGILKDIQLLADAKVMENATDAQMKEIQEAIKEMAKLLSSLQEERESIIQNHNGSGHNIGNTGGTQYNQIGSGDIYHNIISGNASFGVNLINSTYYITMFADKSSQKCLKDLRTTDPREDKKRIEETSGPLLEDLYCWILQHSTFQRWRDHKQSRLLWIKGDPGKGKTMLLCGIINKMSLLMKPRDGNVTTLLSYFFCQAPDLRINNATAILRGLIYLLVDYQPSLISHVRKKYDQGAEQPFEGVNAWTALSMVAESILQDPSLENIYLIIDALDECVVDLPKLLNFIAQNSSSSRVKWIVSSRNQYPDKDFNIEMQEKRLCLELNEESVSVAVDKYIDTKLLTLEWLQNNTPLREQVRDKIRQKANATFRWVTLVSADLQFEDAASVLCMLEDTPAKLNMMQLRSEVKKLLKEAEEEFHRFTKEKSKDYMLLDNAVKKCKEALEMASKQVKPPYRIGILRANIHLAEFYREKSYCKCSPEGKMEYVRCAEKYVNDASALARETRNKTRIEQVTLEKALLRARRPLLEVRGPNLADHKGLIAKLSDAQEELWNIKEEYEKGSEIELCIQWWLKKLEKALEGY</sequence>
<feature type="non-terminal residue" evidence="5">
    <location>
        <position position="1"/>
    </location>
</feature>
<dbReference type="STRING" id="5539.A0A3E2H6L2"/>
<dbReference type="Gene3D" id="3.40.50.300">
    <property type="entry name" value="P-loop containing nucleotide triphosphate hydrolases"/>
    <property type="match status" value="1"/>
</dbReference>
<dbReference type="SUPFAM" id="SSF52540">
    <property type="entry name" value="P-loop containing nucleoside triphosphate hydrolases"/>
    <property type="match status" value="1"/>
</dbReference>
<dbReference type="Pfam" id="PF17107">
    <property type="entry name" value="SesA"/>
    <property type="match status" value="1"/>
</dbReference>
<organism evidence="5 6">
    <name type="scientific">Scytalidium lignicola</name>
    <name type="common">Hyphomycete</name>
    <dbReference type="NCBI Taxonomy" id="5539"/>
    <lineage>
        <taxon>Eukaryota</taxon>
        <taxon>Fungi</taxon>
        <taxon>Dikarya</taxon>
        <taxon>Ascomycota</taxon>
        <taxon>Pezizomycotina</taxon>
        <taxon>Leotiomycetes</taxon>
        <taxon>Leotiomycetes incertae sedis</taxon>
        <taxon>Scytalidium</taxon>
    </lineage>
</organism>
<evidence type="ECO:0000259" key="4">
    <source>
        <dbReference type="PROSITE" id="PS50837"/>
    </source>
</evidence>
<dbReference type="EMBL" id="NCSJ02000142">
    <property type="protein sequence ID" value="RFU29019.1"/>
    <property type="molecule type" value="Genomic_DNA"/>
</dbReference>
<keyword evidence="2" id="KW-0175">Coiled coil</keyword>
<protein>
    <recommendedName>
        <fullName evidence="4">NACHT domain-containing protein</fullName>
    </recommendedName>
</protein>
<dbReference type="AlphaFoldDB" id="A0A3E2H6L2"/>
<feature type="coiled-coil region" evidence="2">
    <location>
        <begin position="144"/>
        <end position="171"/>
    </location>
</feature>
<feature type="domain" description="NACHT" evidence="4">
    <location>
        <begin position="275"/>
        <end position="424"/>
    </location>
</feature>
<feature type="non-terminal residue" evidence="5">
    <location>
        <position position="702"/>
    </location>
</feature>
<dbReference type="InterPro" id="IPR007111">
    <property type="entry name" value="NACHT_NTPase"/>
</dbReference>
<evidence type="ECO:0000313" key="5">
    <source>
        <dbReference type="EMBL" id="RFU29019.1"/>
    </source>
</evidence>
<gene>
    <name evidence="5" type="ORF">B7463_g7301</name>
</gene>